<keyword evidence="11" id="KW-1185">Reference proteome</keyword>
<evidence type="ECO:0000313" key="10">
    <source>
        <dbReference type="EMBL" id="MXP45382.1"/>
    </source>
</evidence>
<evidence type="ECO:0000256" key="8">
    <source>
        <dbReference type="ARBA" id="ARBA00022840"/>
    </source>
</evidence>
<dbReference type="AlphaFoldDB" id="A0A845B7D9"/>
<dbReference type="GO" id="GO:0004673">
    <property type="term" value="F:protein histidine kinase activity"/>
    <property type="evidence" value="ECO:0007669"/>
    <property type="project" value="UniProtKB-EC"/>
</dbReference>
<evidence type="ECO:0000313" key="11">
    <source>
        <dbReference type="Proteomes" id="UP000431922"/>
    </source>
</evidence>
<keyword evidence="6" id="KW-0547">Nucleotide-binding</keyword>
<dbReference type="SUPFAM" id="SSF55874">
    <property type="entry name" value="ATPase domain of HSP90 chaperone/DNA topoisomerase II/histidine kinase"/>
    <property type="match status" value="1"/>
</dbReference>
<dbReference type="Pfam" id="PF07536">
    <property type="entry name" value="HWE_HK"/>
    <property type="match status" value="1"/>
</dbReference>
<dbReference type="GO" id="GO:0005524">
    <property type="term" value="F:ATP binding"/>
    <property type="evidence" value="ECO:0007669"/>
    <property type="project" value="UniProtKB-KW"/>
</dbReference>
<dbReference type="InterPro" id="IPR035965">
    <property type="entry name" value="PAS-like_dom_sf"/>
</dbReference>
<dbReference type="PANTHER" id="PTHR41523:SF7">
    <property type="entry name" value="HISTIDINE KINASE"/>
    <property type="match status" value="1"/>
</dbReference>
<evidence type="ECO:0000256" key="2">
    <source>
        <dbReference type="ARBA" id="ARBA00012438"/>
    </source>
</evidence>
<dbReference type="EC" id="2.7.13.3" evidence="2"/>
<keyword evidence="4" id="KW-0808">Transferase</keyword>
<dbReference type="Gene3D" id="3.30.450.20">
    <property type="entry name" value="PAS domain"/>
    <property type="match status" value="1"/>
</dbReference>
<keyword evidence="8" id="KW-0067">ATP-binding</keyword>
<organism evidence="10 11">
    <name type="scientific">Allopontixanthobacter sediminis</name>
    <dbReference type="NCBI Taxonomy" id="1689985"/>
    <lineage>
        <taxon>Bacteria</taxon>
        <taxon>Pseudomonadati</taxon>
        <taxon>Pseudomonadota</taxon>
        <taxon>Alphaproteobacteria</taxon>
        <taxon>Sphingomonadales</taxon>
        <taxon>Erythrobacteraceae</taxon>
        <taxon>Allopontixanthobacter</taxon>
    </lineage>
</organism>
<dbReference type="Gene3D" id="3.30.565.10">
    <property type="entry name" value="Histidine kinase-like ATPase, C-terminal domain"/>
    <property type="match status" value="1"/>
</dbReference>
<evidence type="ECO:0000256" key="7">
    <source>
        <dbReference type="ARBA" id="ARBA00022777"/>
    </source>
</evidence>
<dbReference type="InterPro" id="IPR000700">
    <property type="entry name" value="PAS-assoc_C"/>
</dbReference>
<reference evidence="10 11" key="1">
    <citation type="submission" date="2019-12" db="EMBL/GenBank/DDBJ databases">
        <title>Genomic-based taxomic classification of the family Erythrobacteraceae.</title>
        <authorList>
            <person name="Xu L."/>
        </authorList>
    </citation>
    <scope>NUCLEOTIDE SEQUENCE [LARGE SCALE GENOMIC DNA]</scope>
    <source>
        <strain evidence="10 11">KCTC 42453</strain>
    </source>
</reference>
<evidence type="ECO:0000256" key="3">
    <source>
        <dbReference type="ARBA" id="ARBA00022553"/>
    </source>
</evidence>
<dbReference type="PROSITE" id="PS50113">
    <property type="entry name" value="PAC"/>
    <property type="match status" value="1"/>
</dbReference>
<dbReference type="EMBL" id="WTYL01000003">
    <property type="protein sequence ID" value="MXP45382.1"/>
    <property type="molecule type" value="Genomic_DNA"/>
</dbReference>
<gene>
    <name evidence="10" type="ORF">GRI65_13075</name>
</gene>
<dbReference type="OrthoDB" id="9760752at2"/>
<dbReference type="Pfam" id="PF08448">
    <property type="entry name" value="PAS_4"/>
    <property type="match status" value="1"/>
</dbReference>
<evidence type="ECO:0000259" key="9">
    <source>
        <dbReference type="PROSITE" id="PS50113"/>
    </source>
</evidence>
<comment type="catalytic activity">
    <reaction evidence="1">
        <text>ATP + protein L-histidine = ADP + protein N-phospho-L-histidine.</text>
        <dbReference type="EC" id="2.7.13.3"/>
    </reaction>
</comment>
<dbReference type="InterPro" id="IPR011102">
    <property type="entry name" value="Sig_transdc_His_kinase_HWE"/>
</dbReference>
<evidence type="ECO:0000256" key="5">
    <source>
        <dbReference type="ARBA" id="ARBA00022737"/>
    </source>
</evidence>
<evidence type="ECO:0000256" key="1">
    <source>
        <dbReference type="ARBA" id="ARBA00000085"/>
    </source>
</evidence>
<comment type="caution">
    <text evidence="10">The sequence shown here is derived from an EMBL/GenBank/DDBJ whole genome shotgun (WGS) entry which is preliminary data.</text>
</comment>
<evidence type="ECO:0000256" key="4">
    <source>
        <dbReference type="ARBA" id="ARBA00022679"/>
    </source>
</evidence>
<proteinExistence type="predicted"/>
<protein>
    <recommendedName>
        <fullName evidence="2">histidine kinase</fullName>
        <ecNumber evidence="2">2.7.13.3</ecNumber>
    </recommendedName>
</protein>
<dbReference type="InterPro" id="IPR036890">
    <property type="entry name" value="HATPase_C_sf"/>
</dbReference>
<name>A0A845B7D9_9SPHN</name>
<feature type="domain" description="PAC" evidence="9">
    <location>
        <begin position="79"/>
        <end position="134"/>
    </location>
</feature>
<evidence type="ECO:0000256" key="6">
    <source>
        <dbReference type="ARBA" id="ARBA00022741"/>
    </source>
</evidence>
<dbReference type="Proteomes" id="UP000431922">
    <property type="component" value="Unassembled WGS sequence"/>
</dbReference>
<dbReference type="SMART" id="SM00911">
    <property type="entry name" value="HWE_HK"/>
    <property type="match status" value="1"/>
</dbReference>
<dbReference type="SUPFAM" id="SSF55785">
    <property type="entry name" value="PYP-like sensor domain (PAS domain)"/>
    <property type="match status" value="1"/>
</dbReference>
<accession>A0A845B7D9</accession>
<dbReference type="RefSeq" id="WP_160756988.1">
    <property type="nucleotide sequence ID" value="NZ_WTYL01000003.1"/>
</dbReference>
<dbReference type="PANTHER" id="PTHR41523">
    <property type="entry name" value="TWO-COMPONENT SYSTEM SENSOR PROTEIN"/>
    <property type="match status" value="1"/>
</dbReference>
<keyword evidence="5" id="KW-0677">Repeat</keyword>
<sequence>MVDFDIESAAFLESVLNASSDCIKVLSLQGKLLFMNNGGLNVMEVDDFNTAQGCDWTSFWAGENHPLALGALEAAKAGQTGKFTGMANTLRGNPRWWDVTVTPIFGQGGASPSHLLSISRDITEAKEAQTRRELLTEELDHRVRNLLAVVSAIAAQTFAALDRSSLAAFTARLVALGNAQGLLVQTAWQSASIHDVVDKALKPHAPEERAHCSGPEVPLSAKEALALALAVHELATNATKYGAWSNSCGKVEVRWTVTDRELRFFWNESGGPEVQAPTRTGFGSRILDRNLASEFRGKVEADYCHSGLRFTLIAPR</sequence>
<dbReference type="InterPro" id="IPR013656">
    <property type="entry name" value="PAS_4"/>
</dbReference>
<keyword evidence="3" id="KW-0597">Phosphoprotein</keyword>
<keyword evidence="7" id="KW-0418">Kinase</keyword>